<evidence type="ECO:0000313" key="4">
    <source>
        <dbReference type="Proteomes" id="UP000007800"/>
    </source>
</evidence>
<evidence type="ECO:0000256" key="1">
    <source>
        <dbReference type="ARBA" id="ARBA00022737"/>
    </source>
</evidence>
<dbReference type="PANTHER" id="PTHR20931">
    <property type="entry name" value="TETRATRICOPEPTIDE REPEAT PROTEIN 30"/>
    <property type="match status" value="1"/>
</dbReference>
<evidence type="ECO:0000313" key="3">
    <source>
        <dbReference type="EMBL" id="EER04999.1"/>
    </source>
</evidence>
<protein>
    <submittedName>
        <fullName evidence="3">Uncharacterized protein</fullName>
    </submittedName>
</protein>
<keyword evidence="1" id="KW-0677">Repeat</keyword>
<accession>C5LE44</accession>
<keyword evidence="4" id="KW-1185">Reference proteome</keyword>
<dbReference type="GO" id="GO:0120170">
    <property type="term" value="F:intraciliary transport particle B binding"/>
    <property type="evidence" value="ECO:0007669"/>
    <property type="project" value="TreeGrafter"/>
</dbReference>
<sequence>AGKPLRSVGNSNALRDSALVETINLKFAIELSNGNLDGAKECLSDMPPRDEAELDPVTLHNTALAYMDEKPAEGFAKLNFLLQSGTVTSDDGPLGSVPKEVFSNLVHMYCKYYAKRCFLALAENMAKDMVVIRDDTYHNILNFLDRAARHGKHIETVVSPID</sequence>
<dbReference type="InParanoid" id="C5LE44"/>
<dbReference type="OrthoDB" id="432109at2759"/>
<proteinExistence type="predicted"/>
<feature type="non-terminal residue" evidence="3">
    <location>
        <position position="1"/>
    </location>
</feature>
<dbReference type="AlphaFoldDB" id="C5LE44"/>
<keyword evidence="2" id="KW-0802">TPR repeat</keyword>
<dbReference type="PANTHER" id="PTHR20931:SF0">
    <property type="entry name" value="TETRATRICOPEPTIDE REPEAT PROTEIN 30"/>
    <property type="match status" value="1"/>
</dbReference>
<dbReference type="RefSeq" id="XP_002773183.1">
    <property type="nucleotide sequence ID" value="XM_002773137.1"/>
</dbReference>
<gene>
    <name evidence="3" type="ORF">Pmar_PMAR026328</name>
</gene>
<dbReference type="GO" id="GO:0030992">
    <property type="term" value="C:intraciliary transport particle B"/>
    <property type="evidence" value="ECO:0007669"/>
    <property type="project" value="TreeGrafter"/>
</dbReference>
<reference evidence="3 4" key="1">
    <citation type="submission" date="2008-07" db="EMBL/GenBank/DDBJ databases">
        <authorList>
            <person name="El-Sayed N."/>
            <person name="Caler E."/>
            <person name="Inman J."/>
            <person name="Amedeo P."/>
            <person name="Hass B."/>
            <person name="Wortman J."/>
        </authorList>
    </citation>
    <scope>NUCLEOTIDE SEQUENCE [LARGE SCALE GENOMIC DNA]</scope>
    <source>
        <strain evidence="4">ATCC 50983 / TXsc</strain>
    </source>
</reference>
<dbReference type="GO" id="GO:0042073">
    <property type="term" value="P:intraciliary transport"/>
    <property type="evidence" value="ECO:0007669"/>
    <property type="project" value="TreeGrafter"/>
</dbReference>
<evidence type="ECO:0000256" key="2">
    <source>
        <dbReference type="ARBA" id="ARBA00022803"/>
    </source>
</evidence>
<dbReference type="EMBL" id="GG681111">
    <property type="protein sequence ID" value="EER04999.1"/>
    <property type="molecule type" value="Genomic_DNA"/>
</dbReference>
<organism evidence="4">
    <name type="scientific">Perkinsus marinus (strain ATCC 50983 / TXsc)</name>
    <dbReference type="NCBI Taxonomy" id="423536"/>
    <lineage>
        <taxon>Eukaryota</taxon>
        <taxon>Sar</taxon>
        <taxon>Alveolata</taxon>
        <taxon>Perkinsozoa</taxon>
        <taxon>Perkinsea</taxon>
        <taxon>Perkinsida</taxon>
        <taxon>Perkinsidae</taxon>
        <taxon>Perkinsus</taxon>
    </lineage>
</organism>
<name>C5LE44_PERM5</name>
<feature type="non-terminal residue" evidence="3">
    <location>
        <position position="162"/>
    </location>
</feature>
<dbReference type="GO" id="GO:0005879">
    <property type="term" value="C:axonemal microtubule"/>
    <property type="evidence" value="ECO:0007669"/>
    <property type="project" value="TreeGrafter"/>
</dbReference>
<dbReference type="GeneID" id="9050531"/>
<dbReference type="InterPro" id="IPR039941">
    <property type="entry name" value="TT30"/>
</dbReference>
<dbReference type="Proteomes" id="UP000007800">
    <property type="component" value="Unassembled WGS sequence"/>
</dbReference>